<accession>A0A2P2LZ34</accession>
<dbReference type="EMBL" id="GGEC01042747">
    <property type="protein sequence ID" value="MBX23231.1"/>
    <property type="molecule type" value="Transcribed_RNA"/>
</dbReference>
<protein>
    <submittedName>
        <fullName evidence="1">Uncharacterized protein</fullName>
    </submittedName>
</protein>
<name>A0A2P2LZ34_RHIMU</name>
<organism evidence="1">
    <name type="scientific">Rhizophora mucronata</name>
    <name type="common">Asiatic mangrove</name>
    <dbReference type="NCBI Taxonomy" id="61149"/>
    <lineage>
        <taxon>Eukaryota</taxon>
        <taxon>Viridiplantae</taxon>
        <taxon>Streptophyta</taxon>
        <taxon>Embryophyta</taxon>
        <taxon>Tracheophyta</taxon>
        <taxon>Spermatophyta</taxon>
        <taxon>Magnoliopsida</taxon>
        <taxon>eudicotyledons</taxon>
        <taxon>Gunneridae</taxon>
        <taxon>Pentapetalae</taxon>
        <taxon>rosids</taxon>
        <taxon>fabids</taxon>
        <taxon>Malpighiales</taxon>
        <taxon>Rhizophoraceae</taxon>
        <taxon>Rhizophora</taxon>
    </lineage>
</organism>
<reference evidence="1" key="1">
    <citation type="submission" date="2018-02" db="EMBL/GenBank/DDBJ databases">
        <title>Rhizophora mucronata_Transcriptome.</title>
        <authorList>
            <person name="Meera S.P."/>
            <person name="Sreeshan A."/>
            <person name="Augustine A."/>
        </authorList>
    </citation>
    <scope>NUCLEOTIDE SEQUENCE</scope>
    <source>
        <tissue evidence="1">Leaf</tissue>
    </source>
</reference>
<evidence type="ECO:0000313" key="1">
    <source>
        <dbReference type="EMBL" id="MBX23231.1"/>
    </source>
</evidence>
<dbReference type="AlphaFoldDB" id="A0A2P2LZ34"/>
<sequence length="45" mass="5191">MLQNIHSWQSSLLQCNISGNNNNNNLQHALLLTRKRNVANHFMCV</sequence>
<proteinExistence type="predicted"/>